<sequence length="112" mass="12005">MLSGTLILAVHNLLHPGIRTTAKLISKRFVMDFHEQRYSELDPELCACLGISKIRTTPTHPSSSGLGGSSHRFSKPSHGSLHSTLDTSPSFCSPCAASVIKEDINATAAEMV</sequence>
<reference evidence="2" key="1">
    <citation type="submission" date="2020-08" db="EMBL/GenBank/DDBJ databases">
        <title>Multicomponent nature underlies the extraordinary mechanical properties of spider dragline silk.</title>
        <authorList>
            <person name="Kono N."/>
            <person name="Nakamura H."/>
            <person name="Mori M."/>
            <person name="Yoshida Y."/>
            <person name="Ohtoshi R."/>
            <person name="Malay A.D."/>
            <person name="Moran D.A.P."/>
            <person name="Tomita M."/>
            <person name="Numata K."/>
            <person name="Arakawa K."/>
        </authorList>
    </citation>
    <scope>NUCLEOTIDE SEQUENCE</scope>
</reference>
<evidence type="ECO:0000313" key="2">
    <source>
        <dbReference type="EMBL" id="GFY57869.1"/>
    </source>
</evidence>
<dbReference type="EMBL" id="BMAV01011786">
    <property type="protein sequence ID" value="GFY57869.1"/>
    <property type="molecule type" value="Genomic_DNA"/>
</dbReference>
<dbReference type="OrthoDB" id="9906983at2759"/>
<dbReference type="AlphaFoldDB" id="A0A8X6XSK0"/>
<name>A0A8X6XSK0_9ARAC</name>
<feature type="region of interest" description="Disordered" evidence="1">
    <location>
        <begin position="57"/>
        <end position="82"/>
    </location>
</feature>
<dbReference type="Proteomes" id="UP000886998">
    <property type="component" value="Unassembled WGS sequence"/>
</dbReference>
<accession>A0A8X6XSK0</accession>
<evidence type="ECO:0000313" key="3">
    <source>
        <dbReference type="Proteomes" id="UP000886998"/>
    </source>
</evidence>
<keyword evidence="3" id="KW-1185">Reference proteome</keyword>
<organism evidence="2 3">
    <name type="scientific">Trichonephila inaurata madagascariensis</name>
    <dbReference type="NCBI Taxonomy" id="2747483"/>
    <lineage>
        <taxon>Eukaryota</taxon>
        <taxon>Metazoa</taxon>
        <taxon>Ecdysozoa</taxon>
        <taxon>Arthropoda</taxon>
        <taxon>Chelicerata</taxon>
        <taxon>Arachnida</taxon>
        <taxon>Araneae</taxon>
        <taxon>Araneomorphae</taxon>
        <taxon>Entelegynae</taxon>
        <taxon>Araneoidea</taxon>
        <taxon>Nephilidae</taxon>
        <taxon>Trichonephila</taxon>
        <taxon>Trichonephila inaurata</taxon>
    </lineage>
</organism>
<protein>
    <submittedName>
        <fullName evidence="2">Uncharacterized protein</fullName>
    </submittedName>
</protein>
<gene>
    <name evidence="2" type="ORF">TNIN_215251</name>
</gene>
<evidence type="ECO:0000256" key="1">
    <source>
        <dbReference type="SAM" id="MobiDB-lite"/>
    </source>
</evidence>
<proteinExistence type="predicted"/>
<comment type="caution">
    <text evidence="2">The sequence shown here is derived from an EMBL/GenBank/DDBJ whole genome shotgun (WGS) entry which is preliminary data.</text>
</comment>